<evidence type="ECO:0000313" key="2">
    <source>
        <dbReference type="EMBL" id="SHE58093.1"/>
    </source>
</evidence>
<dbReference type="STRING" id="1121881.SAMN02745225_01040"/>
<dbReference type="EMBL" id="FQUL01000011">
    <property type="protein sequence ID" value="SHE58093.1"/>
    <property type="molecule type" value="Genomic_DNA"/>
</dbReference>
<dbReference type="Pfam" id="PF13223">
    <property type="entry name" value="DUF4031"/>
    <property type="match status" value="1"/>
</dbReference>
<dbReference type="RefSeq" id="WP_072789565.1">
    <property type="nucleotide sequence ID" value="NZ_FQUL01000011.1"/>
</dbReference>
<dbReference type="OrthoDB" id="9808993at2"/>
<evidence type="ECO:0000259" key="1">
    <source>
        <dbReference type="Pfam" id="PF13223"/>
    </source>
</evidence>
<dbReference type="InterPro" id="IPR025109">
    <property type="entry name" value="DUF4031"/>
</dbReference>
<evidence type="ECO:0000313" key="3">
    <source>
        <dbReference type="Proteomes" id="UP000184295"/>
    </source>
</evidence>
<protein>
    <recommendedName>
        <fullName evidence="1">DUF4031 domain-containing protein</fullName>
    </recommendedName>
</protein>
<feature type="domain" description="DUF4031" evidence="1">
    <location>
        <begin position="2"/>
        <end position="76"/>
    </location>
</feature>
<organism evidence="2 3">
    <name type="scientific">Ferrithrix thermotolerans DSM 19514</name>
    <dbReference type="NCBI Taxonomy" id="1121881"/>
    <lineage>
        <taxon>Bacteria</taxon>
        <taxon>Bacillati</taxon>
        <taxon>Actinomycetota</taxon>
        <taxon>Acidimicrobiia</taxon>
        <taxon>Acidimicrobiales</taxon>
        <taxon>Acidimicrobiaceae</taxon>
        <taxon>Ferrithrix</taxon>
    </lineage>
</organism>
<sequence length="90" mass="10353">MILIDRPLWYKDGERWSHLVSNVSLEELHSFVDLLGVPRKAFQGDHYDIPERLLARSIELGAVLVDPRRLLSELKAAGLRRPSSPNRPLR</sequence>
<reference evidence="3" key="1">
    <citation type="submission" date="2016-11" db="EMBL/GenBank/DDBJ databases">
        <authorList>
            <person name="Varghese N."/>
            <person name="Submissions S."/>
        </authorList>
    </citation>
    <scope>NUCLEOTIDE SEQUENCE [LARGE SCALE GENOMIC DNA]</scope>
    <source>
        <strain evidence="3">DSM 19514</strain>
    </source>
</reference>
<keyword evidence="3" id="KW-1185">Reference proteome</keyword>
<name>A0A1M4UND7_9ACTN</name>
<accession>A0A1M4UND7</accession>
<dbReference type="Proteomes" id="UP000184295">
    <property type="component" value="Unassembled WGS sequence"/>
</dbReference>
<proteinExistence type="predicted"/>
<dbReference type="AlphaFoldDB" id="A0A1M4UND7"/>
<gene>
    <name evidence="2" type="ORF">SAMN02745225_01040</name>
</gene>